<evidence type="ECO:0000256" key="2">
    <source>
        <dbReference type="ARBA" id="ARBA00022723"/>
    </source>
</evidence>
<accession>A0A480ALW1</accession>
<keyword evidence="3" id="KW-0862">Zinc</keyword>
<evidence type="ECO:0000256" key="3">
    <source>
        <dbReference type="ARBA" id="ARBA00022833"/>
    </source>
</evidence>
<evidence type="ECO:0000256" key="4">
    <source>
        <dbReference type="ARBA" id="ARBA00023239"/>
    </source>
</evidence>
<organism evidence="6 7">
    <name type="scientific">Pseudaquabacterium pictum</name>
    <dbReference type="NCBI Taxonomy" id="2315236"/>
    <lineage>
        <taxon>Bacteria</taxon>
        <taxon>Pseudomonadati</taxon>
        <taxon>Pseudomonadota</taxon>
        <taxon>Betaproteobacteria</taxon>
        <taxon>Burkholderiales</taxon>
        <taxon>Sphaerotilaceae</taxon>
        <taxon>Pseudaquabacterium</taxon>
    </lineage>
</organism>
<dbReference type="AlphaFoldDB" id="A0A480ALW1"/>
<dbReference type="SUPFAM" id="SSF51316">
    <property type="entry name" value="Mss4-like"/>
    <property type="match status" value="1"/>
</dbReference>
<sequence length="145" mass="15271">MHIDGSCHCGAVRFTALIDPGRVMVCHCADCQVLSGAPFRAVAVAPYDTLHVTGTTKSYVKLADSGNRRAQVFCPECATPLWATAPENPTSVVIRLGCVTQRAQLTPAVQIWQHSALPWVADLLPLPGSPAQQAFLPAAPPTGAA</sequence>
<protein>
    <submittedName>
        <fullName evidence="6">Aldehyde-activating protein</fullName>
    </submittedName>
</protein>
<dbReference type="GO" id="GO:0046872">
    <property type="term" value="F:metal ion binding"/>
    <property type="evidence" value="ECO:0007669"/>
    <property type="project" value="UniProtKB-KW"/>
</dbReference>
<feature type="domain" description="CENP-V/GFA" evidence="5">
    <location>
        <begin position="3"/>
        <end position="120"/>
    </location>
</feature>
<dbReference type="OrthoDB" id="327703at2"/>
<dbReference type="GO" id="GO:0016846">
    <property type="term" value="F:carbon-sulfur lyase activity"/>
    <property type="evidence" value="ECO:0007669"/>
    <property type="project" value="InterPro"/>
</dbReference>
<dbReference type="PROSITE" id="PS51891">
    <property type="entry name" value="CENP_V_GFA"/>
    <property type="match status" value="1"/>
</dbReference>
<evidence type="ECO:0000259" key="5">
    <source>
        <dbReference type="PROSITE" id="PS51891"/>
    </source>
</evidence>
<proteinExistence type="inferred from homology"/>
<dbReference type="Proteomes" id="UP000301751">
    <property type="component" value="Unassembled WGS sequence"/>
</dbReference>
<reference evidence="7" key="1">
    <citation type="submission" date="2019-03" db="EMBL/GenBank/DDBJ databases">
        <title>Aquabacterium pictum sp.nov., the first bacteriochlorophyll a-containing freshwater bacterium in the genus Aquabacterium of the class Betaproteobacteria.</title>
        <authorList>
            <person name="Hirose S."/>
            <person name="Tank M."/>
            <person name="Hara E."/>
            <person name="Tamaki H."/>
            <person name="Takaichi S."/>
            <person name="Haruta S."/>
            <person name="Hanada S."/>
        </authorList>
    </citation>
    <scope>NUCLEOTIDE SEQUENCE [LARGE SCALE GENOMIC DNA]</scope>
    <source>
        <strain evidence="7">W35</strain>
    </source>
</reference>
<dbReference type="Gene3D" id="3.90.1590.10">
    <property type="entry name" value="glutathione-dependent formaldehyde- activating enzyme (gfa)"/>
    <property type="match status" value="1"/>
</dbReference>
<evidence type="ECO:0000313" key="6">
    <source>
        <dbReference type="EMBL" id="GCL61720.1"/>
    </source>
</evidence>
<dbReference type="InterPro" id="IPR006913">
    <property type="entry name" value="CENP-V/GFA"/>
</dbReference>
<dbReference type="RefSeq" id="WP_137731442.1">
    <property type="nucleotide sequence ID" value="NZ_BJCL01000001.1"/>
</dbReference>
<dbReference type="PANTHER" id="PTHR33337:SF40">
    <property type="entry name" value="CENP-V_GFA DOMAIN-CONTAINING PROTEIN-RELATED"/>
    <property type="match status" value="1"/>
</dbReference>
<dbReference type="EMBL" id="BJCL01000001">
    <property type="protein sequence ID" value="GCL61720.1"/>
    <property type="molecule type" value="Genomic_DNA"/>
</dbReference>
<comment type="similarity">
    <text evidence="1">Belongs to the Gfa family.</text>
</comment>
<dbReference type="PANTHER" id="PTHR33337">
    <property type="entry name" value="GFA DOMAIN-CONTAINING PROTEIN"/>
    <property type="match status" value="1"/>
</dbReference>
<name>A0A480ALW1_9BURK</name>
<comment type="caution">
    <text evidence="6">The sequence shown here is derived from an EMBL/GenBank/DDBJ whole genome shotgun (WGS) entry which is preliminary data.</text>
</comment>
<dbReference type="InterPro" id="IPR011057">
    <property type="entry name" value="Mss4-like_sf"/>
</dbReference>
<keyword evidence="7" id="KW-1185">Reference proteome</keyword>
<dbReference type="Pfam" id="PF04828">
    <property type="entry name" value="GFA"/>
    <property type="match status" value="1"/>
</dbReference>
<keyword evidence="2" id="KW-0479">Metal-binding</keyword>
<evidence type="ECO:0000256" key="1">
    <source>
        <dbReference type="ARBA" id="ARBA00005495"/>
    </source>
</evidence>
<gene>
    <name evidence="6" type="ORF">AQPW35_08010</name>
</gene>
<keyword evidence="4" id="KW-0456">Lyase</keyword>
<evidence type="ECO:0000313" key="7">
    <source>
        <dbReference type="Proteomes" id="UP000301751"/>
    </source>
</evidence>